<dbReference type="InterPro" id="IPR050925">
    <property type="entry name" value="Rhomboid_protease_S54"/>
</dbReference>
<reference evidence="10" key="1">
    <citation type="submission" date="2011-06" db="EMBL/GenBank/DDBJ databases">
        <title>Complete genome sequence of Paenibacillus mucilaginosus KNP414.</title>
        <authorList>
            <person name="Wang J."/>
            <person name="Hu S."/>
            <person name="Hu X."/>
            <person name="Zhang B."/>
            <person name="Dong D."/>
            <person name="Zhang S."/>
            <person name="Zhao K."/>
            <person name="Wu D."/>
        </authorList>
    </citation>
    <scope>NUCLEOTIDE SEQUENCE [LARGE SCALE GENOMIC DNA]</scope>
    <source>
        <strain evidence="10">KNP414</strain>
    </source>
</reference>
<keyword evidence="3 7" id="KW-0812">Transmembrane</keyword>
<feature type="transmembrane region" description="Helical" evidence="7">
    <location>
        <begin position="356"/>
        <end position="375"/>
    </location>
</feature>
<evidence type="ECO:0000256" key="2">
    <source>
        <dbReference type="ARBA" id="ARBA00009045"/>
    </source>
</evidence>
<organism evidence="9 10">
    <name type="scientific">Paenibacillus mucilaginosus (strain KNP414)</name>
    <dbReference type="NCBI Taxonomy" id="1036673"/>
    <lineage>
        <taxon>Bacteria</taxon>
        <taxon>Bacillati</taxon>
        <taxon>Bacillota</taxon>
        <taxon>Bacilli</taxon>
        <taxon>Bacillales</taxon>
        <taxon>Paenibacillaceae</taxon>
        <taxon>Paenibacillus</taxon>
    </lineage>
</organism>
<dbReference type="HOGENOM" id="CLU_040141_0_0_9"/>
<proteinExistence type="inferred from homology"/>
<dbReference type="GO" id="GO:0004252">
    <property type="term" value="F:serine-type endopeptidase activity"/>
    <property type="evidence" value="ECO:0007669"/>
    <property type="project" value="InterPro"/>
</dbReference>
<dbReference type="Proteomes" id="UP000006620">
    <property type="component" value="Chromosome"/>
</dbReference>
<dbReference type="Pfam" id="PF01694">
    <property type="entry name" value="Rhomboid"/>
    <property type="match status" value="1"/>
</dbReference>
<dbReference type="AlphaFoldDB" id="F8FLK8"/>
<keyword evidence="6 7" id="KW-0472">Membrane</keyword>
<evidence type="ECO:0000256" key="4">
    <source>
        <dbReference type="ARBA" id="ARBA00022801"/>
    </source>
</evidence>
<dbReference type="PATRIC" id="fig|1036673.3.peg.5205"/>
<feature type="transmembrane region" description="Helical" evidence="7">
    <location>
        <begin position="241"/>
        <end position="259"/>
    </location>
</feature>
<dbReference type="SUPFAM" id="SSF144091">
    <property type="entry name" value="Rhomboid-like"/>
    <property type="match status" value="1"/>
</dbReference>
<gene>
    <name evidence="9" type="ordered locus">KNP414_05611</name>
</gene>
<dbReference type="GO" id="GO:0016020">
    <property type="term" value="C:membrane"/>
    <property type="evidence" value="ECO:0007669"/>
    <property type="project" value="UniProtKB-SubCell"/>
</dbReference>
<evidence type="ECO:0000256" key="6">
    <source>
        <dbReference type="ARBA" id="ARBA00023136"/>
    </source>
</evidence>
<evidence type="ECO:0000256" key="7">
    <source>
        <dbReference type="SAM" id="Phobius"/>
    </source>
</evidence>
<feature type="domain" description="Peptidase S54 rhomboid" evidence="8">
    <location>
        <begin position="239"/>
        <end position="373"/>
    </location>
</feature>
<evidence type="ECO:0000256" key="1">
    <source>
        <dbReference type="ARBA" id="ARBA00004141"/>
    </source>
</evidence>
<evidence type="ECO:0000256" key="5">
    <source>
        <dbReference type="ARBA" id="ARBA00022989"/>
    </source>
</evidence>
<name>F8FLK8_PAEMK</name>
<sequence>MNVHLLNDLIWRMAEELGVRHGYTLIDNDEGMLTLRKQEGVRVTYLFLLPLYYGDTPEAQQELIRSQLQESVDWMKTFGRRKSALVHRKIHLYIRTSPGLQTPLEELAKLSVSSVTEQYRAEAWVADPGLHRLFASDTRVTGSEALERILAELIPAEYELGALNAAIERRHYAIVRAHEERLRRPREEIAGRRKGSPVTFALTGINVAVWLLMTAYGGSDNPETLVRFGAKYNPYIDRGEYWRWITPIFLHIGGLHLWFNSTALLSLGGRLERGIGSLRFALFYLLAGIAGNIASYTFSPSISAGASGAIFGLMGVLLVLSIMDPDLWGESGGMAIWGGLGMNVVLGFIVPGIDNYAHFGGLAAGAAAGWVYVTLQRAKTAAR</sequence>
<keyword evidence="5 7" id="KW-1133">Transmembrane helix</keyword>
<dbReference type="InterPro" id="IPR022764">
    <property type="entry name" value="Peptidase_S54_rhomboid_dom"/>
</dbReference>
<dbReference type="PANTHER" id="PTHR43731">
    <property type="entry name" value="RHOMBOID PROTEASE"/>
    <property type="match status" value="1"/>
</dbReference>
<comment type="similarity">
    <text evidence="2">Belongs to the peptidase S54 family.</text>
</comment>
<dbReference type="PANTHER" id="PTHR43731:SF14">
    <property type="entry name" value="PRESENILIN-ASSOCIATED RHOMBOID-LIKE PROTEIN, MITOCHONDRIAL"/>
    <property type="match status" value="1"/>
</dbReference>
<dbReference type="Gene3D" id="1.20.1540.10">
    <property type="entry name" value="Rhomboid-like"/>
    <property type="match status" value="1"/>
</dbReference>
<dbReference type="KEGG" id="pms:KNP414_05611"/>
<feature type="transmembrane region" description="Helical" evidence="7">
    <location>
        <begin position="280"/>
        <end position="298"/>
    </location>
</feature>
<dbReference type="RefSeq" id="WP_013919288.1">
    <property type="nucleotide sequence ID" value="NC_015690.1"/>
</dbReference>
<evidence type="ECO:0000313" key="9">
    <source>
        <dbReference type="EMBL" id="AEI44135.1"/>
    </source>
</evidence>
<protein>
    <recommendedName>
        <fullName evidence="8">Peptidase S54 rhomboid domain-containing protein</fullName>
    </recommendedName>
</protein>
<feature type="transmembrane region" description="Helical" evidence="7">
    <location>
        <begin position="334"/>
        <end position="350"/>
    </location>
</feature>
<accession>F8FLK8</accession>
<feature type="transmembrane region" description="Helical" evidence="7">
    <location>
        <begin position="198"/>
        <end position="218"/>
    </location>
</feature>
<evidence type="ECO:0000313" key="10">
    <source>
        <dbReference type="Proteomes" id="UP000006620"/>
    </source>
</evidence>
<evidence type="ECO:0000256" key="3">
    <source>
        <dbReference type="ARBA" id="ARBA00022692"/>
    </source>
</evidence>
<reference evidence="9 10" key="2">
    <citation type="journal article" date="2013" name="Genome Announc.">
        <title>Genome Sequence of Growth-Improving Paenibacillus mucilaginosus Strain KNP414.</title>
        <authorList>
            <person name="Lu J.J."/>
            <person name="Wang J.F."/>
            <person name="Hu X.F."/>
        </authorList>
    </citation>
    <scope>NUCLEOTIDE SEQUENCE [LARGE SCALE GENOMIC DNA]</scope>
    <source>
        <strain evidence="9 10">KNP414</strain>
    </source>
</reference>
<dbReference type="MEROPS" id="S54.014"/>
<comment type="subcellular location">
    <subcellularLocation>
        <location evidence="1">Membrane</location>
        <topology evidence="1">Multi-pass membrane protein</topology>
    </subcellularLocation>
</comment>
<feature type="transmembrane region" description="Helical" evidence="7">
    <location>
        <begin position="304"/>
        <end position="322"/>
    </location>
</feature>
<evidence type="ECO:0000259" key="8">
    <source>
        <dbReference type="Pfam" id="PF01694"/>
    </source>
</evidence>
<dbReference type="InterPro" id="IPR035952">
    <property type="entry name" value="Rhomboid-like_sf"/>
</dbReference>
<dbReference type="EMBL" id="CP002869">
    <property type="protein sequence ID" value="AEI44135.1"/>
    <property type="molecule type" value="Genomic_DNA"/>
</dbReference>
<keyword evidence="4" id="KW-0378">Hydrolase</keyword>